<keyword evidence="3" id="KW-0012">Acyltransferase</keyword>
<comment type="similarity">
    <text evidence="1">Belongs to the plant acyltransferase family.</text>
</comment>
<sequence length="446" mass="49900">MNKFDFQTISKHTIKPSLPTPNHLKSFHLSFFDQFPPPVYVPVILFYSNPNPSCEEKIDLLKKSLSETLTQFYMLAGRIRDNTTVECNDEGVEFFEGKINGKISDFKTLDDILYQLVPPHVYSIPAPSFAKEVPLVIQVNMFDCGGIAIAVCMSHKIADAASITTFINSWASASRGEFSAGPTFDSNILFPARQITFHVPDPYEDISSQNEKFVTKRFVFDAAKLTALRAKIIGTSSTMKYPTRVEAVSALIWKLAVKSSRYPSDVSLVHHVVNLRKRIDPPLSNTSFGNLVSMATTMCTSSTVAELDELVGLLREGINQINCEYIKRMQDDEFLKSTAEKAAVNGSKNEASDETLPTVYWMSSWCNFSLYESDFGWGNPAWVTASLNLLVAENGAIMMDTKCGKGIEVWLKLEEEQMVRFEHDHELVEFVSLGQGLEQMELGLST</sequence>
<dbReference type="EMBL" id="JAJJMA010311637">
    <property type="protein sequence ID" value="MCL7049073.1"/>
    <property type="molecule type" value="Genomic_DNA"/>
</dbReference>
<dbReference type="AlphaFoldDB" id="A0AA41VXN6"/>
<dbReference type="PANTHER" id="PTHR31623:SF17">
    <property type="entry name" value="F21J9.9"/>
    <property type="match status" value="1"/>
</dbReference>
<evidence type="ECO:0000256" key="2">
    <source>
        <dbReference type="ARBA" id="ARBA00022679"/>
    </source>
</evidence>
<reference evidence="4" key="1">
    <citation type="submission" date="2022-03" db="EMBL/GenBank/DDBJ databases">
        <title>A functionally conserved STORR gene fusion in Papaver species that diverged 16.8 million years ago.</title>
        <authorList>
            <person name="Catania T."/>
        </authorList>
    </citation>
    <scope>NUCLEOTIDE SEQUENCE</scope>
    <source>
        <strain evidence="4">S-191538</strain>
    </source>
</reference>
<dbReference type="Proteomes" id="UP001177140">
    <property type="component" value="Unassembled WGS sequence"/>
</dbReference>
<protein>
    <submittedName>
        <fullName evidence="4">Uncharacterized protein</fullName>
    </submittedName>
</protein>
<keyword evidence="5" id="KW-1185">Reference proteome</keyword>
<keyword evidence="2" id="KW-0808">Transferase</keyword>
<dbReference type="InterPro" id="IPR023213">
    <property type="entry name" value="CAT-like_dom_sf"/>
</dbReference>
<evidence type="ECO:0000313" key="4">
    <source>
        <dbReference type="EMBL" id="MCL7049073.1"/>
    </source>
</evidence>
<dbReference type="GO" id="GO:0016746">
    <property type="term" value="F:acyltransferase activity"/>
    <property type="evidence" value="ECO:0007669"/>
    <property type="project" value="UniProtKB-KW"/>
</dbReference>
<evidence type="ECO:0000256" key="1">
    <source>
        <dbReference type="ARBA" id="ARBA00009861"/>
    </source>
</evidence>
<dbReference type="Gene3D" id="3.30.559.10">
    <property type="entry name" value="Chloramphenicol acetyltransferase-like domain"/>
    <property type="match status" value="2"/>
</dbReference>
<accession>A0AA41VXN6</accession>
<organism evidence="4 5">
    <name type="scientific">Papaver nudicaule</name>
    <name type="common">Iceland poppy</name>
    <dbReference type="NCBI Taxonomy" id="74823"/>
    <lineage>
        <taxon>Eukaryota</taxon>
        <taxon>Viridiplantae</taxon>
        <taxon>Streptophyta</taxon>
        <taxon>Embryophyta</taxon>
        <taxon>Tracheophyta</taxon>
        <taxon>Spermatophyta</taxon>
        <taxon>Magnoliopsida</taxon>
        <taxon>Ranunculales</taxon>
        <taxon>Papaveraceae</taxon>
        <taxon>Papaveroideae</taxon>
        <taxon>Papaver</taxon>
    </lineage>
</organism>
<dbReference type="Pfam" id="PF02458">
    <property type="entry name" value="Transferase"/>
    <property type="match status" value="1"/>
</dbReference>
<gene>
    <name evidence="4" type="ORF">MKW94_027836</name>
</gene>
<proteinExistence type="inferred from homology"/>
<name>A0AA41VXN6_PAPNU</name>
<evidence type="ECO:0000313" key="5">
    <source>
        <dbReference type="Proteomes" id="UP001177140"/>
    </source>
</evidence>
<dbReference type="PANTHER" id="PTHR31623">
    <property type="entry name" value="F21J9.9"/>
    <property type="match status" value="1"/>
</dbReference>
<comment type="caution">
    <text evidence="4">The sequence shown here is derived from an EMBL/GenBank/DDBJ whole genome shotgun (WGS) entry which is preliminary data.</text>
</comment>
<evidence type="ECO:0000256" key="3">
    <source>
        <dbReference type="ARBA" id="ARBA00023315"/>
    </source>
</evidence>